<keyword evidence="1" id="KW-1133">Transmembrane helix</keyword>
<reference evidence="2" key="1">
    <citation type="submission" date="2022-11" db="EMBL/GenBank/DDBJ databases">
        <title>Minimal conservation of predation-associated metabolite biosynthetic gene clusters underscores biosynthetic potential of Myxococcota including descriptions for ten novel species: Archangium lansinium sp. nov., Myxococcus landrumus sp. nov., Nannocystis bai.</title>
        <authorList>
            <person name="Ahearne A."/>
            <person name="Stevens C."/>
            <person name="Phillips K."/>
        </authorList>
    </citation>
    <scope>NUCLEOTIDE SEQUENCE</scope>
    <source>
        <strain evidence="2">Na p29</strain>
    </source>
</reference>
<feature type="transmembrane region" description="Helical" evidence="1">
    <location>
        <begin position="44"/>
        <end position="67"/>
    </location>
</feature>
<organism evidence="2 3">
    <name type="scientific">Nannocystis pusilla</name>
    <dbReference type="NCBI Taxonomy" id="889268"/>
    <lineage>
        <taxon>Bacteria</taxon>
        <taxon>Pseudomonadati</taxon>
        <taxon>Myxococcota</taxon>
        <taxon>Polyangia</taxon>
        <taxon>Nannocystales</taxon>
        <taxon>Nannocystaceae</taxon>
        <taxon>Nannocystis</taxon>
    </lineage>
</organism>
<keyword evidence="1" id="KW-0812">Transmembrane</keyword>
<keyword evidence="3" id="KW-1185">Reference proteome</keyword>
<evidence type="ECO:0000256" key="1">
    <source>
        <dbReference type="SAM" id="Phobius"/>
    </source>
</evidence>
<evidence type="ECO:0000313" key="3">
    <source>
        <dbReference type="Proteomes" id="UP001150924"/>
    </source>
</evidence>
<accession>A0A9X3ITV8</accession>
<dbReference type="AlphaFoldDB" id="A0A9X3ITV8"/>
<name>A0A9X3ITV8_9BACT</name>
<gene>
    <name evidence="2" type="ORF">OV079_02405</name>
</gene>
<sequence>MVVMPSAMDEAVIDAPENPKSEEPPICVEVVEGTLCSSAELQRAVVTGAIVSGLVCTLAGLTVGYLLGHRDGREWR</sequence>
<dbReference type="EMBL" id="JAPNKE010000002">
    <property type="protein sequence ID" value="MCY1004437.1"/>
    <property type="molecule type" value="Genomic_DNA"/>
</dbReference>
<comment type="caution">
    <text evidence="2">The sequence shown here is derived from an EMBL/GenBank/DDBJ whole genome shotgun (WGS) entry which is preliminary data.</text>
</comment>
<proteinExistence type="predicted"/>
<keyword evidence="1" id="KW-0472">Membrane</keyword>
<dbReference type="RefSeq" id="WP_267765984.1">
    <property type="nucleotide sequence ID" value="NZ_JAPNKE010000002.1"/>
</dbReference>
<dbReference type="Proteomes" id="UP001150924">
    <property type="component" value="Unassembled WGS sequence"/>
</dbReference>
<protein>
    <submittedName>
        <fullName evidence="2">Uncharacterized protein</fullName>
    </submittedName>
</protein>
<evidence type="ECO:0000313" key="2">
    <source>
        <dbReference type="EMBL" id="MCY1004437.1"/>
    </source>
</evidence>